<accession>A0ABY5I6I6</accession>
<gene>
    <name evidence="1" type="ORF">NMU03_07995</name>
</gene>
<evidence type="ECO:0000313" key="1">
    <source>
        <dbReference type="EMBL" id="UTY40685.1"/>
    </source>
</evidence>
<protein>
    <submittedName>
        <fullName evidence="1">Uncharacterized protein</fullName>
    </submittedName>
</protein>
<organism evidence="1 2">
    <name type="scientific">Allocoprobacillus halotolerans</name>
    <dbReference type="NCBI Taxonomy" id="2944914"/>
    <lineage>
        <taxon>Bacteria</taxon>
        <taxon>Bacillati</taxon>
        <taxon>Bacillota</taxon>
        <taxon>Erysipelotrichia</taxon>
        <taxon>Erysipelotrichales</taxon>
        <taxon>Erysipelotrichaceae</taxon>
        <taxon>Allocoprobacillus</taxon>
    </lineage>
</organism>
<proteinExistence type="predicted"/>
<dbReference type="EMBL" id="CP101620">
    <property type="protein sequence ID" value="UTY40685.1"/>
    <property type="molecule type" value="Genomic_DNA"/>
</dbReference>
<evidence type="ECO:0000313" key="2">
    <source>
        <dbReference type="Proteomes" id="UP001060112"/>
    </source>
</evidence>
<name>A0ABY5I6I6_9FIRM</name>
<sequence length="123" mass="14590">MLVERLNLETNHVEMLEYMGIVQFKGDDTQVDLTDGKNYYVVGIHNNLLKIIDDTQDYYYYLPFDAHDISKKEGIFSGFYIIEDPTGKINALFTSYKIEFDNKQKKNSKKLMHRIIQWKLNKK</sequence>
<dbReference type="Proteomes" id="UP001060112">
    <property type="component" value="Chromosome"/>
</dbReference>
<reference evidence="1" key="1">
    <citation type="submission" date="2022-07" db="EMBL/GenBank/DDBJ databases">
        <title>Faecal culturing of patients with breast cancer.</title>
        <authorList>
            <person name="Teng N.M.Y."/>
            <person name="Kiu R."/>
            <person name="Evans R."/>
            <person name="Baker D.J."/>
            <person name="Zenner C."/>
            <person name="Robinson S.D."/>
            <person name="Hall L.J."/>
        </authorList>
    </citation>
    <scope>NUCLEOTIDE SEQUENCE</scope>
    <source>
        <strain evidence="1">LH1062</strain>
    </source>
</reference>
<dbReference type="RefSeq" id="WP_290142126.1">
    <property type="nucleotide sequence ID" value="NZ_CP101620.1"/>
</dbReference>
<keyword evidence="2" id="KW-1185">Reference proteome</keyword>